<dbReference type="STRING" id="1121899.GCA_000430025_02685"/>
<name>A0A0A2M3P5_9FLAO</name>
<dbReference type="InterPro" id="IPR019734">
    <property type="entry name" value="TPR_rpt"/>
</dbReference>
<dbReference type="InterPro" id="IPR011990">
    <property type="entry name" value="TPR-like_helical_dom_sf"/>
</dbReference>
<keyword evidence="5" id="KW-1185">Reference proteome</keyword>
<dbReference type="Pfam" id="PF13181">
    <property type="entry name" value="TPR_8"/>
    <property type="match status" value="1"/>
</dbReference>
<evidence type="ECO:0000256" key="3">
    <source>
        <dbReference type="PROSITE-ProRule" id="PRU00339"/>
    </source>
</evidence>
<accession>A0A0A2M3P5</accession>
<organism evidence="4 5">
    <name type="scientific">Flavobacterium suncheonense GH29-5 = DSM 17707</name>
    <dbReference type="NCBI Taxonomy" id="1121899"/>
    <lineage>
        <taxon>Bacteria</taxon>
        <taxon>Pseudomonadati</taxon>
        <taxon>Bacteroidota</taxon>
        <taxon>Flavobacteriia</taxon>
        <taxon>Flavobacteriales</taxon>
        <taxon>Flavobacteriaceae</taxon>
        <taxon>Flavobacterium</taxon>
    </lineage>
</organism>
<evidence type="ECO:0000256" key="2">
    <source>
        <dbReference type="ARBA" id="ARBA00022803"/>
    </source>
</evidence>
<dbReference type="eggNOG" id="COG0457">
    <property type="taxonomic scope" value="Bacteria"/>
</dbReference>
<protein>
    <submittedName>
        <fullName evidence="4">Uncharacterized protein</fullName>
    </submittedName>
</protein>
<evidence type="ECO:0000313" key="5">
    <source>
        <dbReference type="Proteomes" id="UP000030121"/>
    </source>
</evidence>
<gene>
    <name evidence="4" type="ORF">Q764_13795</name>
</gene>
<dbReference type="Proteomes" id="UP000030121">
    <property type="component" value="Unassembled WGS sequence"/>
</dbReference>
<evidence type="ECO:0000256" key="1">
    <source>
        <dbReference type="ARBA" id="ARBA00022737"/>
    </source>
</evidence>
<dbReference type="EMBL" id="JRLW01000033">
    <property type="protein sequence ID" value="KGO86083.1"/>
    <property type="molecule type" value="Genomic_DNA"/>
</dbReference>
<keyword evidence="2 3" id="KW-0802">TPR repeat</keyword>
<sequence length="352" mass="41474">MKNLLLILLFVFSIKTYSQRNEIAWSKAKEAIRLMDDGKVEESIVLLKECEKIDGKDYTYPYEIAYAYILKKDYATAIDILNKTKKYKNINSQVYQLSGNCYSYMGKPDLAIKEYEAGLKKFPKAGNLHLEKGNIFLQQEKYNEAIENYEKGIKADPMFPSNYYRLALLYLESNDKLSGLIYGEIFMNLERTTKRTTEMSKLLFDTYNKSVIFNGDETKIEFCDVIITDKQLKAKEIRLPFCGVFGSHFILSTFGQNEINLISLSKIRIAFINNYFKEDNKKYPNVLFDYHKKMLDKGYFDSYNKYIFQLGAQSEFTEWRDANKEDYDKFVDWYTTESNYLTINKNNFFIKE</sequence>
<dbReference type="Pfam" id="PF13414">
    <property type="entry name" value="TPR_11"/>
    <property type="match status" value="1"/>
</dbReference>
<dbReference type="RefSeq" id="WP_026980976.1">
    <property type="nucleotide sequence ID" value="NZ_AUCZ01000026.1"/>
</dbReference>
<dbReference type="OrthoDB" id="793001at2"/>
<dbReference type="SUPFAM" id="SSF48452">
    <property type="entry name" value="TPR-like"/>
    <property type="match status" value="1"/>
</dbReference>
<dbReference type="AlphaFoldDB" id="A0A0A2M3P5"/>
<feature type="repeat" description="TPR" evidence="3">
    <location>
        <begin position="126"/>
        <end position="159"/>
    </location>
</feature>
<comment type="caution">
    <text evidence="4">The sequence shown here is derived from an EMBL/GenBank/DDBJ whole genome shotgun (WGS) entry which is preliminary data.</text>
</comment>
<keyword evidence="1" id="KW-0677">Repeat</keyword>
<dbReference type="SMART" id="SM00028">
    <property type="entry name" value="TPR"/>
    <property type="match status" value="3"/>
</dbReference>
<reference evidence="4 5" key="1">
    <citation type="submission" date="2013-09" db="EMBL/GenBank/DDBJ databases">
        <authorList>
            <person name="Zeng Z."/>
            <person name="Chen C."/>
        </authorList>
    </citation>
    <scope>NUCLEOTIDE SEQUENCE [LARGE SCALE GENOMIC DNA]</scope>
    <source>
        <strain evidence="4 5">GH29-5</strain>
    </source>
</reference>
<evidence type="ECO:0000313" key="4">
    <source>
        <dbReference type="EMBL" id="KGO86083.1"/>
    </source>
</evidence>
<dbReference type="PANTHER" id="PTHR44186:SF1">
    <property type="entry name" value="BARDET-BIEDL SYNDROME 4 PROTEIN"/>
    <property type="match status" value="1"/>
</dbReference>
<dbReference type="PANTHER" id="PTHR44186">
    <property type="match status" value="1"/>
</dbReference>
<proteinExistence type="predicted"/>
<dbReference type="Gene3D" id="1.25.40.10">
    <property type="entry name" value="Tetratricopeptide repeat domain"/>
    <property type="match status" value="1"/>
</dbReference>
<dbReference type="PROSITE" id="PS50005">
    <property type="entry name" value="TPR"/>
    <property type="match status" value="1"/>
</dbReference>